<dbReference type="PANTHER" id="PTHR30055">
    <property type="entry name" value="HTH-TYPE TRANSCRIPTIONAL REGULATOR RUTR"/>
    <property type="match status" value="1"/>
</dbReference>
<evidence type="ECO:0000259" key="3">
    <source>
        <dbReference type="PROSITE" id="PS50977"/>
    </source>
</evidence>
<reference evidence="4 6" key="1">
    <citation type="submission" date="2015-09" db="EMBL/GenBank/DDBJ databases">
        <authorList>
            <consortium name="Pathogen Informatics"/>
        </authorList>
    </citation>
    <scope>NUCLEOTIDE SEQUENCE [LARGE SCALE GENOMIC DNA]</scope>
    <source>
        <strain evidence="4 6">2789STDY5834970</strain>
    </source>
</reference>
<dbReference type="GO" id="GO:0000976">
    <property type="term" value="F:transcription cis-regulatory region binding"/>
    <property type="evidence" value="ECO:0007669"/>
    <property type="project" value="TreeGrafter"/>
</dbReference>
<protein>
    <submittedName>
        <fullName evidence="4">HTH-type transcriptional repressor BepR</fullName>
    </submittedName>
    <submittedName>
        <fullName evidence="5">TetR family transcriptional regulator</fullName>
    </submittedName>
</protein>
<dbReference type="GO" id="GO:0003700">
    <property type="term" value="F:DNA-binding transcription factor activity"/>
    <property type="evidence" value="ECO:0007669"/>
    <property type="project" value="TreeGrafter"/>
</dbReference>
<dbReference type="EMBL" id="WKQM01000029">
    <property type="protein sequence ID" value="MSC52607.1"/>
    <property type="molecule type" value="Genomic_DNA"/>
</dbReference>
<dbReference type="OrthoDB" id="9812484at2"/>
<dbReference type="InterPro" id="IPR001647">
    <property type="entry name" value="HTH_TetR"/>
</dbReference>
<gene>
    <name evidence="4" type="primary">bepR</name>
    <name evidence="4" type="ORF">ERS852582_00936</name>
    <name evidence="5" type="ORF">GKE10_12010</name>
</gene>
<keyword evidence="1 2" id="KW-0238">DNA-binding</keyword>
<name>A0A173SAV7_9FIRM</name>
<evidence type="ECO:0000313" key="5">
    <source>
        <dbReference type="EMBL" id="MSC52607.1"/>
    </source>
</evidence>
<dbReference type="Proteomes" id="UP000095649">
    <property type="component" value="Unassembled WGS sequence"/>
</dbReference>
<sequence length="200" mass="22588">MSTVEGKKQEKRRALLDAAYELFLERGTAKTSVEDITSRAKVGKGTFYLYFQDKGAVMQALLGRVSYQLLSDACLAVEQHPELPDFTAQVVFVIDHIIEALRQDVLVLRFLERNFVWPGLDQIEASREAEPLMRKLLAIVLSSPEMAGRTEREVYQRITALGSMCMSVCYSSILEGKPDNIDAMKPVLYDIIRRALSPEK</sequence>
<dbReference type="PANTHER" id="PTHR30055:SF211">
    <property type="entry name" value="TRANSCRIPTIONAL REGULATOR, TETR FAMILY"/>
    <property type="match status" value="1"/>
</dbReference>
<dbReference type="SUPFAM" id="SSF46689">
    <property type="entry name" value="Homeodomain-like"/>
    <property type="match status" value="1"/>
</dbReference>
<evidence type="ECO:0000256" key="1">
    <source>
        <dbReference type="ARBA" id="ARBA00023125"/>
    </source>
</evidence>
<dbReference type="EMBL" id="CYXN01000004">
    <property type="protein sequence ID" value="CUM87462.1"/>
    <property type="molecule type" value="Genomic_DNA"/>
</dbReference>
<evidence type="ECO:0000313" key="7">
    <source>
        <dbReference type="Proteomes" id="UP000462091"/>
    </source>
</evidence>
<dbReference type="PRINTS" id="PR00455">
    <property type="entry name" value="HTHTETR"/>
</dbReference>
<accession>A0A173SAV7</accession>
<dbReference type="Pfam" id="PF00440">
    <property type="entry name" value="TetR_N"/>
    <property type="match status" value="1"/>
</dbReference>
<organism evidence="4 6">
    <name type="scientific">Faecalibacterium prausnitzii</name>
    <dbReference type="NCBI Taxonomy" id="853"/>
    <lineage>
        <taxon>Bacteria</taxon>
        <taxon>Bacillati</taxon>
        <taxon>Bacillota</taxon>
        <taxon>Clostridia</taxon>
        <taxon>Eubacteriales</taxon>
        <taxon>Oscillospiraceae</taxon>
        <taxon>Faecalibacterium</taxon>
    </lineage>
</organism>
<dbReference type="AlphaFoldDB" id="A0A173SAV7"/>
<proteinExistence type="predicted"/>
<dbReference type="InterPro" id="IPR009057">
    <property type="entry name" value="Homeodomain-like_sf"/>
</dbReference>
<dbReference type="RefSeq" id="WP_015537362.1">
    <property type="nucleotide sequence ID" value="NZ_CP030777.1"/>
</dbReference>
<evidence type="ECO:0000313" key="4">
    <source>
        <dbReference type="EMBL" id="CUM87462.1"/>
    </source>
</evidence>
<feature type="domain" description="HTH tetR-type" evidence="3">
    <location>
        <begin position="9"/>
        <end position="69"/>
    </location>
</feature>
<dbReference type="Proteomes" id="UP000462091">
    <property type="component" value="Unassembled WGS sequence"/>
</dbReference>
<reference evidence="5 7" key="2">
    <citation type="journal article" date="2019" name="Nat. Med.">
        <title>A library of human gut bacterial isolates paired with longitudinal multiomics data enables mechanistic microbiome research.</title>
        <authorList>
            <person name="Poyet M."/>
            <person name="Groussin M."/>
            <person name="Gibbons S.M."/>
            <person name="Avila-Pacheco J."/>
            <person name="Jiang X."/>
            <person name="Kearney S.M."/>
            <person name="Perrotta A.R."/>
            <person name="Berdy B."/>
            <person name="Zhao S."/>
            <person name="Lieberman T.D."/>
            <person name="Swanson P.K."/>
            <person name="Smith M."/>
            <person name="Roesemann S."/>
            <person name="Alexander J.E."/>
            <person name="Rich S.A."/>
            <person name="Livny J."/>
            <person name="Vlamakis H."/>
            <person name="Clish C."/>
            <person name="Bullock K."/>
            <person name="Deik A."/>
            <person name="Scott J."/>
            <person name="Pierce K.A."/>
            <person name="Xavier R.J."/>
            <person name="Alm E.J."/>
        </authorList>
    </citation>
    <scope>NUCLEOTIDE SEQUENCE [LARGE SCALE GENOMIC DNA]</scope>
    <source>
        <strain evidence="5 7">BIOML-B1</strain>
    </source>
</reference>
<dbReference type="InterPro" id="IPR050109">
    <property type="entry name" value="HTH-type_TetR-like_transc_reg"/>
</dbReference>
<dbReference type="PROSITE" id="PS50977">
    <property type="entry name" value="HTH_TETR_2"/>
    <property type="match status" value="1"/>
</dbReference>
<feature type="DNA-binding region" description="H-T-H motif" evidence="2">
    <location>
        <begin position="32"/>
        <end position="51"/>
    </location>
</feature>
<evidence type="ECO:0000313" key="6">
    <source>
        <dbReference type="Proteomes" id="UP000095649"/>
    </source>
</evidence>
<dbReference type="Gene3D" id="1.10.357.10">
    <property type="entry name" value="Tetracycline Repressor, domain 2"/>
    <property type="match status" value="1"/>
</dbReference>
<evidence type="ECO:0000256" key="2">
    <source>
        <dbReference type="PROSITE-ProRule" id="PRU00335"/>
    </source>
</evidence>